<feature type="chain" id="PRO_5030068292" evidence="3">
    <location>
        <begin position="28"/>
        <end position="534"/>
    </location>
</feature>
<evidence type="ECO:0000256" key="2">
    <source>
        <dbReference type="ARBA" id="ARBA00005695"/>
    </source>
</evidence>
<dbReference type="GO" id="GO:0030288">
    <property type="term" value="C:outer membrane-bounded periplasmic space"/>
    <property type="evidence" value="ECO:0007669"/>
    <property type="project" value="UniProtKB-ARBA"/>
</dbReference>
<dbReference type="Proteomes" id="UP000255207">
    <property type="component" value="Unassembled WGS sequence"/>
</dbReference>
<evidence type="ECO:0000256" key="3">
    <source>
        <dbReference type="SAM" id="SignalP"/>
    </source>
</evidence>
<evidence type="ECO:0000256" key="1">
    <source>
        <dbReference type="ARBA" id="ARBA00004418"/>
    </source>
</evidence>
<comment type="similarity">
    <text evidence="2">Belongs to the bacterial solute-binding protein 5 family.</text>
</comment>
<dbReference type="Gene3D" id="3.10.105.10">
    <property type="entry name" value="Dipeptide-binding Protein, Domain 3"/>
    <property type="match status" value="1"/>
</dbReference>
<accession>A0A370L2I8</accession>
<dbReference type="InterPro" id="IPR039424">
    <property type="entry name" value="SBP_5"/>
</dbReference>
<proteinExistence type="inferred from homology"/>
<name>A0A370L2I8_9HYPH</name>
<dbReference type="GO" id="GO:1904680">
    <property type="term" value="F:peptide transmembrane transporter activity"/>
    <property type="evidence" value="ECO:0007669"/>
    <property type="project" value="TreeGrafter"/>
</dbReference>
<protein>
    <submittedName>
        <fullName evidence="5">ABC transporter substrate-binding protein</fullName>
    </submittedName>
</protein>
<feature type="signal peptide" evidence="3">
    <location>
        <begin position="1"/>
        <end position="27"/>
    </location>
</feature>
<dbReference type="PIRSF" id="PIRSF002741">
    <property type="entry name" value="MppA"/>
    <property type="match status" value="1"/>
</dbReference>
<dbReference type="CDD" id="cd08495">
    <property type="entry name" value="PBP2_NikA_DppA_OppA_like_8"/>
    <property type="match status" value="1"/>
</dbReference>
<evidence type="ECO:0000259" key="4">
    <source>
        <dbReference type="Pfam" id="PF00496"/>
    </source>
</evidence>
<dbReference type="EMBL" id="QQTP01000011">
    <property type="protein sequence ID" value="RDJ22160.1"/>
    <property type="molecule type" value="Genomic_DNA"/>
</dbReference>
<dbReference type="OrthoDB" id="9803988at2"/>
<evidence type="ECO:0000313" key="6">
    <source>
        <dbReference type="Proteomes" id="UP000255207"/>
    </source>
</evidence>
<feature type="domain" description="Solute-binding protein family 5" evidence="4">
    <location>
        <begin position="78"/>
        <end position="416"/>
    </location>
</feature>
<dbReference type="PANTHER" id="PTHR30290:SF83">
    <property type="entry name" value="ABC TRANSPORTER SUBSTRATE-BINDING PROTEIN"/>
    <property type="match status" value="1"/>
</dbReference>
<gene>
    <name evidence="5" type="ORF">DWE98_19880</name>
</gene>
<dbReference type="Pfam" id="PF00496">
    <property type="entry name" value="SBP_bac_5"/>
    <property type="match status" value="1"/>
</dbReference>
<dbReference type="InterPro" id="IPR030678">
    <property type="entry name" value="Peptide/Ni-bd"/>
</dbReference>
<dbReference type="PANTHER" id="PTHR30290">
    <property type="entry name" value="PERIPLASMIC BINDING COMPONENT OF ABC TRANSPORTER"/>
    <property type="match status" value="1"/>
</dbReference>
<dbReference type="Gene3D" id="3.90.76.10">
    <property type="entry name" value="Dipeptide-binding Protein, Domain 1"/>
    <property type="match status" value="1"/>
</dbReference>
<dbReference type="RefSeq" id="WP_114831039.1">
    <property type="nucleotide sequence ID" value="NZ_QQTO01000034.1"/>
</dbReference>
<dbReference type="Gene3D" id="3.40.190.10">
    <property type="entry name" value="Periplasmic binding protein-like II"/>
    <property type="match status" value="1"/>
</dbReference>
<dbReference type="AlphaFoldDB" id="A0A370L2I8"/>
<comment type="subcellular location">
    <subcellularLocation>
        <location evidence="1">Periplasm</location>
    </subcellularLocation>
</comment>
<sequence length="534" mass="59192">MSRFTKFAFVAALAAVGLGLSGPSVQAQTLRIAMTASDIPTVGGIPDNGSEGYRFTGFPVYDALVNWDFSKTDQPADLTPGLATEWKADPEEPRKWIFKLRKGVKFHDGTDFTADAAMWNFDRIFNDKAANYDSAQAAIVRVSLPMLEKYEKLDDDTLVLWTKKPFSPFPYLITRVLFVSPTQFAKVGGKWVDFGKQPAGTGPFKVTKVTQRVSIEMARNEDYWDKARVPKLEKLVLVPMPEATTRLAALRSGQVDWIEVPPPDAIPSLKSAGFQISLKPYPHLWPWVLSVADNSPFKDKRVRQALNYAIDRDGLVALLNGTAKPATGFYDPTYPAFGKPKTTYNFDPAKAKALLKEAGFGPDKPVKAKIMISTSGSGQMMPIPMNEFLQQNLKEAGFDIEYNVVDWGTMLVAFRNPPTAAMSQGSHAVNISLPFSDPTNIYRFFHSSAMPPNGSNWGVTNDPIVDKALDEAFNTFDPAKRDELLGKANAQIVDEAYWLFIVHDLNPRAMTAKVKGFVPAQSWFQDLTQVTVVK</sequence>
<keyword evidence="6" id="KW-1185">Reference proteome</keyword>
<organism evidence="5 6">
    <name type="scientific">Bosea caraganae</name>
    <dbReference type="NCBI Taxonomy" id="2763117"/>
    <lineage>
        <taxon>Bacteria</taxon>
        <taxon>Pseudomonadati</taxon>
        <taxon>Pseudomonadota</taxon>
        <taxon>Alphaproteobacteria</taxon>
        <taxon>Hyphomicrobiales</taxon>
        <taxon>Boseaceae</taxon>
        <taxon>Bosea</taxon>
    </lineage>
</organism>
<comment type="caution">
    <text evidence="5">The sequence shown here is derived from an EMBL/GenBank/DDBJ whole genome shotgun (WGS) entry which is preliminary data.</text>
</comment>
<dbReference type="GO" id="GO:0015833">
    <property type="term" value="P:peptide transport"/>
    <property type="evidence" value="ECO:0007669"/>
    <property type="project" value="TreeGrafter"/>
</dbReference>
<evidence type="ECO:0000313" key="5">
    <source>
        <dbReference type="EMBL" id="RDJ22160.1"/>
    </source>
</evidence>
<keyword evidence="3" id="KW-0732">Signal</keyword>
<dbReference type="InterPro" id="IPR000914">
    <property type="entry name" value="SBP_5_dom"/>
</dbReference>
<reference evidence="6" key="1">
    <citation type="submission" date="2018-07" db="EMBL/GenBank/DDBJ databases">
        <authorList>
            <person name="Safronova V.I."/>
            <person name="Chirak E.R."/>
            <person name="Sazanova A.L."/>
        </authorList>
    </citation>
    <scope>NUCLEOTIDE SEQUENCE [LARGE SCALE GENOMIC DNA]</scope>
    <source>
        <strain evidence="6">RCAM04685</strain>
    </source>
</reference>
<dbReference type="GO" id="GO:0043190">
    <property type="term" value="C:ATP-binding cassette (ABC) transporter complex"/>
    <property type="evidence" value="ECO:0007669"/>
    <property type="project" value="InterPro"/>
</dbReference>
<dbReference type="SUPFAM" id="SSF53850">
    <property type="entry name" value="Periplasmic binding protein-like II"/>
    <property type="match status" value="1"/>
</dbReference>